<sequence>MPAAERTHPVAEQAGAGAVMVLAAQRFASPLPPDAEPEPGQQAWEDLPFVTALLPRLHQAYRKLAYDVEIVENPVRRTVLEKWDDAVTKGFRIVHVISHGATSLADAVRSRSAEDSEQLCFVPSCGQTGNGTDVVQWVRTAHRRAEPMLFVVDLCRAGRAARIAQLAQVPDDELNAWVVAATSPAEPAYDGTFSEIVGEVLEQIAANGLDTDPSIEFVRWDRLVFVIQQRLTAAGSTQRIHATKIDPSQPPPELPFFRNPNWVSDERRARVQAITPPVRPFVADLGADHFIDRVGDHFVGRRQQLGDLAPWLDDVTVGGLKVVTGAPGAGKSALLGALACAGHPEIVAAVPDVRACLAAQCPEGTPSANDGLAAIHARGRDLDAVLVSLAAQWRLDPGEGALSARALVAAVLDLETVPALVFDALDEADDPVHLLRELLLPLVRAVRADGAPACRLLVGTRRRPDFEPLLKQAGAAGAVVDLDDVPEAELRADLEQHLLRVLADHTAYREPARRHVRAVLARTVARTLAEDPRRRREWGPFLVARIFSRSLVALQPATDAVSAAVLGASAPRTLPDVLELDLSLHPEKDALRAALAAVAWAKGQGFPTEAVAAIAPAFHRSVTEDNVRELLAAGRFYLRTSVEADGSVLYRLFHQGLADYLKATPWGKESGHEDPGSPRDRELPS</sequence>
<evidence type="ECO:0000313" key="3">
    <source>
        <dbReference type="EMBL" id="MBB1151733.1"/>
    </source>
</evidence>
<feature type="region of interest" description="Disordered" evidence="1">
    <location>
        <begin position="665"/>
        <end position="685"/>
    </location>
</feature>
<evidence type="ECO:0000313" key="4">
    <source>
        <dbReference type="Proteomes" id="UP000526734"/>
    </source>
</evidence>
<dbReference type="AlphaFoldDB" id="A0A7W3VRB1"/>
<protein>
    <submittedName>
        <fullName evidence="3">ATP-binding protein</fullName>
    </submittedName>
</protein>
<reference evidence="3 4" key="1">
    <citation type="submission" date="2020-08" db="EMBL/GenBank/DDBJ databases">
        <title>Amycolatopsis sp. nov. DR6-1 isolated from Dendrobium heterocarpum.</title>
        <authorList>
            <person name="Tedsree N."/>
            <person name="Kuncharoen N."/>
            <person name="Likhitwitayawuid K."/>
            <person name="Tanasupawat S."/>
        </authorList>
    </citation>
    <scope>NUCLEOTIDE SEQUENCE [LARGE SCALE GENOMIC DNA]</scope>
    <source>
        <strain evidence="3 4">DR6-1</strain>
    </source>
</reference>
<dbReference type="InterPro" id="IPR041664">
    <property type="entry name" value="AAA_16"/>
</dbReference>
<name>A0A7W3VRB1_9PSEU</name>
<dbReference type="RefSeq" id="WP_182888975.1">
    <property type="nucleotide sequence ID" value="NZ_JACGZW010000001.1"/>
</dbReference>
<keyword evidence="3" id="KW-0547">Nucleotide-binding</keyword>
<gene>
    <name evidence="3" type="ORF">H4281_01170</name>
</gene>
<feature type="compositionally biased region" description="Basic and acidic residues" evidence="1">
    <location>
        <begin position="669"/>
        <end position="685"/>
    </location>
</feature>
<feature type="domain" description="Orc1-like AAA ATPase" evidence="2">
    <location>
        <begin position="298"/>
        <end position="439"/>
    </location>
</feature>
<dbReference type="Proteomes" id="UP000526734">
    <property type="component" value="Unassembled WGS sequence"/>
</dbReference>
<dbReference type="SUPFAM" id="SSF52540">
    <property type="entry name" value="P-loop containing nucleoside triphosphate hydrolases"/>
    <property type="match status" value="1"/>
</dbReference>
<dbReference type="EMBL" id="JACGZW010000001">
    <property type="protein sequence ID" value="MBB1151733.1"/>
    <property type="molecule type" value="Genomic_DNA"/>
</dbReference>
<evidence type="ECO:0000256" key="1">
    <source>
        <dbReference type="SAM" id="MobiDB-lite"/>
    </source>
</evidence>
<accession>A0A7W3VRB1</accession>
<dbReference type="InterPro" id="IPR027417">
    <property type="entry name" value="P-loop_NTPase"/>
</dbReference>
<organism evidence="3 4">
    <name type="scientific">Amycolatopsis dendrobii</name>
    <dbReference type="NCBI Taxonomy" id="2760662"/>
    <lineage>
        <taxon>Bacteria</taxon>
        <taxon>Bacillati</taxon>
        <taxon>Actinomycetota</taxon>
        <taxon>Actinomycetes</taxon>
        <taxon>Pseudonocardiales</taxon>
        <taxon>Pseudonocardiaceae</taxon>
        <taxon>Amycolatopsis</taxon>
    </lineage>
</organism>
<proteinExistence type="predicted"/>
<evidence type="ECO:0000259" key="2">
    <source>
        <dbReference type="Pfam" id="PF13191"/>
    </source>
</evidence>
<dbReference type="GO" id="GO:0005524">
    <property type="term" value="F:ATP binding"/>
    <property type="evidence" value="ECO:0007669"/>
    <property type="project" value="UniProtKB-KW"/>
</dbReference>
<keyword evidence="3" id="KW-0067">ATP-binding</keyword>
<keyword evidence="4" id="KW-1185">Reference proteome</keyword>
<dbReference type="Pfam" id="PF13191">
    <property type="entry name" value="AAA_16"/>
    <property type="match status" value="1"/>
</dbReference>
<comment type="caution">
    <text evidence="3">The sequence shown here is derived from an EMBL/GenBank/DDBJ whole genome shotgun (WGS) entry which is preliminary data.</text>
</comment>